<dbReference type="Pfam" id="PF00534">
    <property type="entry name" value="Glycos_transf_1"/>
    <property type="match status" value="1"/>
</dbReference>
<name>A0ABP8JP08_9MICO</name>
<gene>
    <name evidence="6" type="ORF">GCM10023153_14210</name>
</gene>
<proteinExistence type="predicted"/>
<evidence type="ECO:0000259" key="5">
    <source>
        <dbReference type="Pfam" id="PF13439"/>
    </source>
</evidence>
<evidence type="ECO:0000256" key="1">
    <source>
        <dbReference type="ARBA" id="ARBA00021292"/>
    </source>
</evidence>
<evidence type="ECO:0000256" key="2">
    <source>
        <dbReference type="ARBA" id="ARBA00022676"/>
    </source>
</evidence>
<dbReference type="InterPro" id="IPR001296">
    <property type="entry name" value="Glyco_trans_1"/>
</dbReference>
<evidence type="ECO:0000313" key="7">
    <source>
        <dbReference type="Proteomes" id="UP001500390"/>
    </source>
</evidence>
<sequence>MKVAMLSDCYPPRLGGIESQVRDLSRHLVAAGHEVEVFTATPGPDGERGGATERGDDGVTVHRHAWGVPGGIPVNPFAPPEIRRRLDAGGFDVAHAHLGVVSPFATDLVPVALDVGLPVAATFHCVLERSAVVFRAIGHLARWAGRGVALSAVSSMAAQRVSDAARGARVEVVPNGVDAAWWHPGGDATASAPHDGSVHVVSAMRLVSRKRPLAMLRVLEQARCVLDPAVDLRATIVGEGPQRRVMEHRLRTLGLDWVDLPGRVTKAELRALHQGADLYLSAALLEAFGIAALEAQAAGLPILARRGTGTDDVVQDGVSGLLADSDAALAGALAHLAGDRALRERMRAHLLASRPAQDWPGVITSTLGEYRRAGAVPR</sequence>
<protein>
    <recommendedName>
        <fullName evidence="1">D-inositol 3-phosphate glycosyltransferase</fullName>
    </recommendedName>
</protein>
<keyword evidence="3" id="KW-0808">Transferase</keyword>
<comment type="caution">
    <text evidence="6">The sequence shown here is derived from an EMBL/GenBank/DDBJ whole genome shotgun (WGS) entry which is preliminary data.</text>
</comment>
<accession>A0ABP8JP08</accession>
<feature type="domain" description="Glycosyltransferase subfamily 4-like N-terminal" evidence="5">
    <location>
        <begin position="15"/>
        <end position="180"/>
    </location>
</feature>
<feature type="domain" description="Glycosyl transferase family 1" evidence="4">
    <location>
        <begin position="199"/>
        <end position="347"/>
    </location>
</feature>
<dbReference type="PANTHER" id="PTHR45947">
    <property type="entry name" value="SULFOQUINOVOSYL TRANSFERASE SQD2"/>
    <property type="match status" value="1"/>
</dbReference>
<dbReference type="InterPro" id="IPR050194">
    <property type="entry name" value="Glycosyltransferase_grp1"/>
</dbReference>
<dbReference type="Gene3D" id="3.40.50.2000">
    <property type="entry name" value="Glycogen Phosphorylase B"/>
    <property type="match status" value="2"/>
</dbReference>
<evidence type="ECO:0000313" key="6">
    <source>
        <dbReference type="EMBL" id="GAA4393836.1"/>
    </source>
</evidence>
<keyword evidence="2" id="KW-0328">Glycosyltransferase</keyword>
<dbReference type="RefSeq" id="WP_246196979.1">
    <property type="nucleotide sequence ID" value="NZ_BAABFX010000023.1"/>
</dbReference>
<dbReference type="EMBL" id="BAABFX010000023">
    <property type="protein sequence ID" value="GAA4393836.1"/>
    <property type="molecule type" value="Genomic_DNA"/>
</dbReference>
<organism evidence="6 7">
    <name type="scientific">Ornithinibacter aureus</name>
    <dbReference type="NCBI Taxonomy" id="622664"/>
    <lineage>
        <taxon>Bacteria</taxon>
        <taxon>Bacillati</taxon>
        <taxon>Actinomycetota</taxon>
        <taxon>Actinomycetes</taxon>
        <taxon>Micrococcales</taxon>
        <taxon>Intrasporangiaceae</taxon>
        <taxon>Ornithinibacter</taxon>
    </lineage>
</organism>
<dbReference type="Pfam" id="PF13439">
    <property type="entry name" value="Glyco_transf_4"/>
    <property type="match status" value="1"/>
</dbReference>
<evidence type="ECO:0000256" key="3">
    <source>
        <dbReference type="ARBA" id="ARBA00022679"/>
    </source>
</evidence>
<dbReference type="PANTHER" id="PTHR45947:SF3">
    <property type="entry name" value="SULFOQUINOVOSYL TRANSFERASE SQD2"/>
    <property type="match status" value="1"/>
</dbReference>
<dbReference type="InterPro" id="IPR028098">
    <property type="entry name" value="Glyco_trans_4-like_N"/>
</dbReference>
<dbReference type="Proteomes" id="UP001500390">
    <property type="component" value="Unassembled WGS sequence"/>
</dbReference>
<reference evidence="7" key="1">
    <citation type="journal article" date="2019" name="Int. J. Syst. Evol. Microbiol.">
        <title>The Global Catalogue of Microorganisms (GCM) 10K type strain sequencing project: providing services to taxonomists for standard genome sequencing and annotation.</title>
        <authorList>
            <consortium name="The Broad Institute Genomics Platform"/>
            <consortium name="The Broad Institute Genome Sequencing Center for Infectious Disease"/>
            <person name="Wu L."/>
            <person name="Ma J."/>
        </authorList>
    </citation>
    <scope>NUCLEOTIDE SEQUENCE [LARGE SCALE GENOMIC DNA]</scope>
    <source>
        <strain evidence="7">JCM 17738</strain>
    </source>
</reference>
<evidence type="ECO:0000259" key="4">
    <source>
        <dbReference type="Pfam" id="PF00534"/>
    </source>
</evidence>
<dbReference type="SUPFAM" id="SSF53756">
    <property type="entry name" value="UDP-Glycosyltransferase/glycogen phosphorylase"/>
    <property type="match status" value="1"/>
</dbReference>
<keyword evidence="7" id="KW-1185">Reference proteome</keyword>